<sequence length="138" mass="15493">MSRRLAREIAFKTLFQYDIGKNEVEPTISQLIEENGLEGAGVEFSRQLVLGTLKNLEAIDKALAGYLQKWELGRLAAVDRNVLRLAAFEILYREDIPAAVTINEALELSKAFHSEEAAKFLNGVLDKLARHHEGKEVE</sequence>
<keyword evidence="2 6" id="KW-0889">Transcription antitermination</keyword>
<evidence type="ECO:0000313" key="8">
    <source>
        <dbReference type="EMBL" id="EEG78326.1"/>
    </source>
</evidence>
<evidence type="ECO:0000259" key="7">
    <source>
        <dbReference type="Pfam" id="PF01029"/>
    </source>
</evidence>
<dbReference type="InterPro" id="IPR035926">
    <property type="entry name" value="NusB-like_sf"/>
</dbReference>
<organism evidence="8 9">
    <name type="scientific">Dethiobacter alkaliphilus AHT 1</name>
    <dbReference type="NCBI Taxonomy" id="555088"/>
    <lineage>
        <taxon>Bacteria</taxon>
        <taxon>Bacillati</taxon>
        <taxon>Bacillota</taxon>
        <taxon>Dethiobacteria</taxon>
        <taxon>Dethiobacterales</taxon>
        <taxon>Dethiobacteraceae</taxon>
        <taxon>Dethiobacter</taxon>
    </lineage>
</organism>
<keyword evidence="4 6" id="KW-0805">Transcription regulation</keyword>
<dbReference type="PANTHER" id="PTHR11078">
    <property type="entry name" value="N UTILIZATION SUBSTANCE PROTEIN B-RELATED"/>
    <property type="match status" value="1"/>
</dbReference>
<keyword evidence="9" id="KW-1185">Reference proteome</keyword>
<dbReference type="eggNOG" id="COG0781">
    <property type="taxonomic scope" value="Bacteria"/>
</dbReference>
<dbReference type="GO" id="GO:0003723">
    <property type="term" value="F:RNA binding"/>
    <property type="evidence" value="ECO:0007669"/>
    <property type="project" value="UniProtKB-UniRule"/>
</dbReference>
<dbReference type="Pfam" id="PF01029">
    <property type="entry name" value="NusB"/>
    <property type="match status" value="1"/>
</dbReference>
<evidence type="ECO:0000313" key="9">
    <source>
        <dbReference type="Proteomes" id="UP000006443"/>
    </source>
</evidence>
<dbReference type="InterPro" id="IPR011605">
    <property type="entry name" value="NusB_fam"/>
</dbReference>
<gene>
    <name evidence="6" type="primary">nusB</name>
    <name evidence="8" type="ORF">DealDRAFT_0741</name>
</gene>
<keyword evidence="5 6" id="KW-0804">Transcription</keyword>
<dbReference type="AlphaFoldDB" id="C0GE32"/>
<dbReference type="NCBIfam" id="TIGR01951">
    <property type="entry name" value="nusB"/>
    <property type="match status" value="1"/>
</dbReference>
<dbReference type="GO" id="GO:0006353">
    <property type="term" value="P:DNA-templated transcription termination"/>
    <property type="evidence" value="ECO:0007669"/>
    <property type="project" value="UniProtKB-UniRule"/>
</dbReference>
<dbReference type="SUPFAM" id="SSF48013">
    <property type="entry name" value="NusB-like"/>
    <property type="match status" value="1"/>
</dbReference>
<evidence type="ECO:0000256" key="4">
    <source>
        <dbReference type="ARBA" id="ARBA00023015"/>
    </source>
</evidence>
<dbReference type="Proteomes" id="UP000006443">
    <property type="component" value="Unassembled WGS sequence"/>
</dbReference>
<dbReference type="STRING" id="555088.DealDRAFT_0741"/>
<dbReference type="PANTHER" id="PTHR11078:SF3">
    <property type="entry name" value="ANTITERMINATION NUSB DOMAIN-CONTAINING PROTEIN"/>
    <property type="match status" value="1"/>
</dbReference>
<reference evidence="8 9" key="1">
    <citation type="submission" date="2009-02" db="EMBL/GenBank/DDBJ databases">
        <title>Sequencing of the draft genome and assembly of Dethiobacter alkaliphilus AHT 1.</title>
        <authorList>
            <consortium name="US DOE Joint Genome Institute (JGI-PGF)"/>
            <person name="Lucas S."/>
            <person name="Copeland A."/>
            <person name="Lapidus A."/>
            <person name="Glavina del Rio T."/>
            <person name="Dalin E."/>
            <person name="Tice H."/>
            <person name="Bruce D."/>
            <person name="Goodwin L."/>
            <person name="Pitluck S."/>
            <person name="Larimer F."/>
            <person name="Land M.L."/>
            <person name="Hauser L."/>
            <person name="Muyzer G."/>
        </authorList>
    </citation>
    <scope>NUCLEOTIDE SEQUENCE [LARGE SCALE GENOMIC DNA]</scope>
    <source>
        <strain evidence="8 9">AHT 1</strain>
    </source>
</reference>
<comment type="similarity">
    <text evidence="1 6">Belongs to the NusB family.</text>
</comment>
<name>C0GE32_DETAL</name>
<protein>
    <recommendedName>
        <fullName evidence="6">Transcription antitermination protein NusB</fullName>
    </recommendedName>
    <alternativeName>
        <fullName evidence="6">Antitermination factor NusB</fullName>
    </alternativeName>
</protein>
<dbReference type="OrthoDB" id="9811381at2"/>
<dbReference type="InterPro" id="IPR006027">
    <property type="entry name" value="NusB_RsmB_TIM44"/>
</dbReference>
<evidence type="ECO:0000256" key="3">
    <source>
        <dbReference type="ARBA" id="ARBA00022884"/>
    </source>
</evidence>
<evidence type="ECO:0000256" key="1">
    <source>
        <dbReference type="ARBA" id="ARBA00005952"/>
    </source>
</evidence>
<evidence type="ECO:0000256" key="2">
    <source>
        <dbReference type="ARBA" id="ARBA00022814"/>
    </source>
</evidence>
<feature type="domain" description="NusB/RsmB/TIM44" evidence="7">
    <location>
        <begin position="6"/>
        <end position="130"/>
    </location>
</feature>
<dbReference type="GO" id="GO:0005829">
    <property type="term" value="C:cytosol"/>
    <property type="evidence" value="ECO:0007669"/>
    <property type="project" value="TreeGrafter"/>
</dbReference>
<dbReference type="HAMAP" id="MF_00073">
    <property type="entry name" value="NusB"/>
    <property type="match status" value="1"/>
</dbReference>
<evidence type="ECO:0000256" key="6">
    <source>
        <dbReference type="HAMAP-Rule" id="MF_00073"/>
    </source>
</evidence>
<dbReference type="RefSeq" id="WP_008514981.1">
    <property type="nucleotide sequence ID" value="NZ_ACJM01000003.1"/>
</dbReference>
<dbReference type="Gene3D" id="1.10.940.10">
    <property type="entry name" value="NusB-like"/>
    <property type="match status" value="1"/>
</dbReference>
<dbReference type="GO" id="GO:0031564">
    <property type="term" value="P:transcription antitermination"/>
    <property type="evidence" value="ECO:0007669"/>
    <property type="project" value="UniProtKB-KW"/>
</dbReference>
<comment type="caution">
    <text evidence="8">The sequence shown here is derived from an EMBL/GenBank/DDBJ whole genome shotgun (WGS) entry which is preliminary data.</text>
</comment>
<keyword evidence="3 6" id="KW-0694">RNA-binding</keyword>
<dbReference type="EMBL" id="ACJM01000003">
    <property type="protein sequence ID" value="EEG78326.1"/>
    <property type="molecule type" value="Genomic_DNA"/>
</dbReference>
<comment type="function">
    <text evidence="6">Involved in transcription antitermination. Required for transcription of ribosomal RNA (rRNA) genes. Binds specifically to the boxA antiterminator sequence of the ribosomal RNA (rrn) operons.</text>
</comment>
<accession>C0GE32</accession>
<evidence type="ECO:0000256" key="5">
    <source>
        <dbReference type="ARBA" id="ARBA00023163"/>
    </source>
</evidence>
<proteinExistence type="inferred from homology"/>